<dbReference type="Pfam" id="PF07977">
    <property type="entry name" value="FabA"/>
    <property type="match status" value="1"/>
</dbReference>
<sequence>MNTSTKLNMPIYADQIKKMLPHRYPFLLVDRVTKLEPGVSGTALKNVTINEPFFQGHFPEELVMPGVLIAEAMAQLIALIYIAESMEKADDYATHDIPFSDQVGYLLGFKNMKFKAKVIPGDQLIMRATIVGKFGPMSQVQVFADVDGKNVVEGIINVSEKV</sequence>
<evidence type="ECO:0000313" key="4">
    <source>
        <dbReference type="Proteomes" id="UP001519288"/>
    </source>
</evidence>
<comment type="caution">
    <text evidence="3">The sequence shown here is derived from an EMBL/GenBank/DDBJ whole genome shotgun (WGS) entry which is preliminary data.</text>
</comment>
<dbReference type="InterPro" id="IPR029069">
    <property type="entry name" value="HotDog_dom_sf"/>
</dbReference>
<dbReference type="GO" id="GO:0019171">
    <property type="term" value="F:(3R)-hydroxyacyl-[acyl-carrier-protein] dehydratase activity"/>
    <property type="evidence" value="ECO:0007669"/>
    <property type="project" value="UniProtKB-EC"/>
</dbReference>
<protein>
    <submittedName>
        <fullName evidence="3">3-hydroxyacyl-[acyl-carrier-protein] dehydratase</fullName>
        <ecNumber evidence="3">4.2.1.59</ecNumber>
    </submittedName>
</protein>
<dbReference type="Proteomes" id="UP001519288">
    <property type="component" value="Unassembled WGS sequence"/>
</dbReference>
<dbReference type="PANTHER" id="PTHR30272">
    <property type="entry name" value="3-HYDROXYACYL-[ACYL-CARRIER-PROTEIN] DEHYDRATASE"/>
    <property type="match status" value="1"/>
</dbReference>
<dbReference type="RefSeq" id="WP_209860696.1">
    <property type="nucleotide sequence ID" value="NZ_JAGGLD010000002.1"/>
</dbReference>
<name>A0ABS4JFH4_9BACL</name>
<dbReference type="InterPro" id="IPR013114">
    <property type="entry name" value="FabA_FabZ"/>
</dbReference>
<proteinExistence type="inferred from homology"/>
<dbReference type="CDD" id="cd01288">
    <property type="entry name" value="FabZ"/>
    <property type="match status" value="1"/>
</dbReference>
<reference evidence="3 4" key="1">
    <citation type="submission" date="2021-03" db="EMBL/GenBank/DDBJ databases">
        <title>Genomic Encyclopedia of Type Strains, Phase IV (KMG-IV): sequencing the most valuable type-strain genomes for metagenomic binning, comparative biology and taxonomic classification.</title>
        <authorList>
            <person name="Goeker M."/>
        </authorList>
    </citation>
    <scope>NUCLEOTIDE SEQUENCE [LARGE SCALE GENOMIC DNA]</scope>
    <source>
        <strain evidence="3 4">DSM 26806</strain>
    </source>
</reference>
<comment type="similarity">
    <text evidence="1">Belongs to the thioester dehydratase family. FabZ subfamily.</text>
</comment>
<dbReference type="EMBL" id="JAGGLD010000002">
    <property type="protein sequence ID" value="MBP2000453.1"/>
    <property type="molecule type" value="Genomic_DNA"/>
</dbReference>
<organism evidence="3 4">
    <name type="scientific">Paenibacillus shirakamiensis</name>
    <dbReference type="NCBI Taxonomy" id="1265935"/>
    <lineage>
        <taxon>Bacteria</taxon>
        <taxon>Bacillati</taxon>
        <taxon>Bacillota</taxon>
        <taxon>Bacilli</taxon>
        <taxon>Bacillales</taxon>
        <taxon>Paenibacillaceae</taxon>
        <taxon>Paenibacillus</taxon>
    </lineage>
</organism>
<dbReference type="SUPFAM" id="SSF54637">
    <property type="entry name" value="Thioesterase/thiol ester dehydrase-isomerase"/>
    <property type="match status" value="1"/>
</dbReference>
<dbReference type="PANTHER" id="PTHR30272:SF1">
    <property type="entry name" value="3-HYDROXYACYL-[ACYL-CARRIER-PROTEIN] DEHYDRATASE"/>
    <property type="match status" value="1"/>
</dbReference>
<gene>
    <name evidence="3" type="ORF">J2Z69_001484</name>
</gene>
<keyword evidence="2 3" id="KW-0456">Lyase</keyword>
<dbReference type="EC" id="4.2.1.59" evidence="3"/>
<dbReference type="Gene3D" id="3.10.129.10">
    <property type="entry name" value="Hotdog Thioesterase"/>
    <property type="match status" value="1"/>
</dbReference>
<accession>A0ABS4JFH4</accession>
<evidence type="ECO:0000256" key="1">
    <source>
        <dbReference type="ARBA" id="ARBA00009174"/>
    </source>
</evidence>
<evidence type="ECO:0000313" key="3">
    <source>
        <dbReference type="EMBL" id="MBP2000453.1"/>
    </source>
</evidence>
<keyword evidence="4" id="KW-1185">Reference proteome</keyword>
<dbReference type="NCBIfam" id="NF000582">
    <property type="entry name" value="PRK00006.1"/>
    <property type="match status" value="1"/>
</dbReference>
<evidence type="ECO:0000256" key="2">
    <source>
        <dbReference type="ARBA" id="ARBA00023239"/>
    </source>
</evidence>